<dbReference type="InterPro" id="IPR034660">
    <property type="entry name" value="DinB/YfiT-like"/>
</dbReference>
<dbReference type="InterPro" id="IPR007061">
    <property type="entry name" value="MST-like"/>
</dbReference>
<feature type="compositionally biased region" description="Low complexity" evidence="1">
    <location>
        <begin position="1"/>
        <end position="18"/>
    </location>
</feature>
<dbReference type="SUPFAM" id="SSF109854">
    <property type="entry name" value="DinB/YfiT-like putative metalloenzymes"/>
    <property type="match status" value="1"/>
</dbReference>
<dbReference type="Pfam" id="PF04978">
    <property type="entry name" value="MST"/>
    <property type="match status" value="1"/>
</dbReference>
<proteinExistence type="predicted"/>
<evidence type="ECO:0000256" key="1">
    <source>
        <dbReference type="SAM" id="MobiDB-lite"/>
    </source>
</evidence>
<keyword evidence="3" id="KW-1185">Reference proteome</keyword>
<name>A0ABP8XF64_9PSEU</name>
<organism evidence="2 3">
    <name type="scientific">Pseudonocardia yuanmonensis</name>
    <dbReference type="NCBI Taxonomy" id="1095914"/>
    <lineage>
        <taxon>Bacteria</taxon>
        <taxon>Bacillati</taxon>
        <taxon>Actinomycetota</taxon>
        <taxon>Actinomycetes</taxon>
        <taxon>Pseudonocardiales</taxon>
        <taxon>Pseudonocardiaceae</taxon>
        <taxon>Pseudonocardia</taxon>
    </lineage>
</organism>
<accession>A0ABP8XF64</accession>
<dbReference type="Gene3D" id="1.20.120.450">
    <property type="entry name" value="dinb family like domain"/>
    <property type="match status" value="1"/>
</dbReference>
<comment type="caution">
    <text evidence="2">The sequence shown here is derived from an EMBL/GenBank/DDBJ whole genome shotgun (WGS) entry which is preliminary data.</text>
</comment>
<reference evidence="3" key="1">
    <citation type="journal article" date="2019" name="Int. J. Syst. Evol. Microbiol.">
        <title>The Global Catalogue of Microorganisms (GCM) 10K type strain sequencing project: providing services to taxonomists for standard genome sequencing and annotation.</title>
        <authorList>
            <consortium name="The Broad Institute Genomics Platform"/>
            <consortium name="The Broad Institute Genome Sequencing Center for Infectious Disease"/>
            <person name="Wu L."/>
            <person name="Ma J."/>
        </authorList>
    </citation>
    <scope>NUCLEOTIDE SEQUENCE [LARGE SCALE GENOMIC DNA]</scope>
    <source>
        <strain evidence="3">JCM 18055</strain>
    </source>
</reference>
<evidence type="ECO:0000313" key="3">
    <source>
        <dbReference type="Proteomes" id="UP001500325"/>
    </source>
</evidence>
<feature type="region of interest" description="Disordered" evidence="1">
    <location>
        <begin position="1"/>
        <end position="20"/>
    </location>
</feature>
<sequence length="180" mass="19640">MTTTGTIPATTPSTPTPTGEKADLLGALAKHRFLFRYTVQGLTDEQAAATPTASELCLGGLIKHVMYGERNWITFVLEGPSAMEFTEESFVEHANSFRMLPGETLEGLLAEYEQIAARTEEVVSALTSLDLSHPLPEAPWFTEDAWSARRVLTHIIAETAQHAGHADILRETIDGQKSMG</sequence>
<gene>
    <name evidence="2" type="ORF">GCM10023215_52060</name>
</gene>
<protein>
    <submittedName>
        <fullName evidence="2">DinB family protein</fullName>
    </submittedName>
</protein>
<dbReference type="RefSeq" id="WP_345383384.1">
    <property type="nucleotide sequence ID" value="NZ_BAABIC010000021.1"/>
</dbReference>
<dbReference type="EMBL" id="BAABIC010000021">
    <property type="protein sequence ID" value="GAA4705637.1"/>
    <property type="molecule type" value="Genomic_DNA"/>
</dbReference>
<dbReference type="Proteomes" id="UP001500325">
    <property type="component" value="Unassembled WGS sequence"/>
</dbReference>
<evidence type="ECO:0000313" key="2">
    <source>
        <dbReference type="EMBL" id="GAA4705637.1"/>
    </source>
</evidence>